<dbReference type="GO" id="GO:0019843">
    <property type="term" value="F:rRNA binding"/>
    <property type="evidence" value="ECO:0007669"/>
    <property type="project" value="UniProtKB-UniRule"/>
</dbReference>
<comment type="caution">
    <text evidence="8">The sequence shown here is derived from an EMBL/GenBank/DDBJ whole genome shotgun (WGS) entry which is preliminary data.</text>
</comment>
<dbReference type="Pfam" id="PF01250">
    <property type="entry name" value="Ribosomal_S6"/>
    <property type="match status" value="1"/>
</dbReference>
<dbReference type="RefSeq" id="WP_002655347.1">
    <property type="nucleotide sequence ID" value="NZ_CH672377.1"/>
</dbReference>
<dbReference type="GO" id="GO:0006412">
    <property type="term" value="P:translation"/>
    <property type="evidence" value="ECO:0007669"/>
    <property type="project" value="UniProtKB-UniRule"/>
</dbReference>
<dbReference type="CDD" id="cd00473">
    <property type="entry name" value="bS6"/>
    <property type="match status" value="1"/>
</dbReference>
<keyword evidence="6" id="KW-0699">rRNA-binding</keyword>
<dbReference type="HOGENOM" id="CLU_113441_4_1_0"/>
<dbReference type="Gene3D" id="3.30.70.60">
    <property type="match status" value="1"/>
</dbReference>
<dbReference type="AlphaFoldDB" id="A3ZL44"/>
<evidence type="ECO:0000256" key="7">
    <source>
        <dbReference type="SAM" id="MobiDB-lite"/>
    </source>
</evidence>
<feature type="compositionally biased region" description="Acidic residues" evidence="7">
    <location>
        <begin position="110"/>
        <end position="120"/>
    </location>
</feature>
<dbReference type="NCBIfam" id="TIGR00166">
    <property type="entry name" value="S6"/>
    <property type="match status" value="1"/>
</dbReference>
<feature type="compositionally biased region" description="Low complexity" evidence="7">
    <location>
        <begin position="121"/>
        <end position="142"/>
    </location>
</feature>
<dbReference type="eggNOG" id="COG0360">
    <property type="taxonomic scope" value="Bacteria"/>
</dbReference>
<sequence>MAANVYEGLFILDSNRYGRDPGGVAGQIQEHVEKLGGEILVSRMWIEQRLAYPINGHRKGTYWLAYFRLESTKLTDLTYQCNINDNFLRFMFVKHDPRIIDMLVAHADGSAEETPEEEAPAETTDSATTEPAAVEAAAESAE</sequence>
<dbReference type="Proteomes" id="UP000004358">
    <property type="component" value="Unassembled WGS sequence"/>
</dbReference>
<dbReference type="HAMAP" id="MF_00360">
    <property type="entry name" value="Ribosomal_bS6"/>
    <property type="match status" value="1"/>
</dbReference>
<evidence type="ECO:0000313" key="8">
    <source>
        <dbReference type="EMBL" id="EAQ82477.1"/>
    </source>
</evidence>
<evidence type="ECO:0000256" key="4">
    <source>
        <dbReference type="ARBA" id="ARBA00035104"/>
    </source>
</evidence>
<keyword evidence="6" id="KW-0694">RNA-binding</keyword>
<evidence type="ECO:0000256" key="6">
    <source>
        <dbReference type="HAMAP-Rule" id="MF_00360"/>
    </source>
</evidence>
<organism evidence="8 9">
    <name type="scientific">Blastopirellula marina DSM 3645</name>
    <dbReference type="NCBI Taxonomy" id="314230"/>
    <lineage>
        <taxon>Bacteria</taxon>
        <taxon>Pseudomonadati</taxon>
        <taxon>Planctomycetota</taxon>
        <taxon>Planctomycetia</taxon>
        <taxon>Pirellulales</taxon>
        <taxon>Pirellulaceae</taxon>
        <taxon>Blastopirellula</taxon>
    </lineage>
</organism>
<reference evidence="8 9" key="1">
    <citation type="submission" date="2006-02" db="EMBL/GenBank/DDBJ databases">
        <authorList>
            <person name="Amann R."/>
            <person name="Ferriera S."/>
            <person name="Johnson J."/>
            <person name="Kravitz S."/>
            <person name="Halpern A."/>
            <person name="Remington K."/>
            <person name="Beeson K."/>
            <person name="Tran B."/>
            <person name="Rogers Y.-H."/>
            <person name="Friedman R."/>
            <person name="Venter J.C."/>
        </authorList>
    </citation>
    <scope>NUCLEOTIDE SEQUENCE [LARGE SCALE GENOMIC DNA]</scope>
    <source>
        <strain evidence="8 9">DSM 3645</strain>
    </source>
</reference>
<name>A3ZL44_9BACT</name>
<keyword evidence="2 6" id="KW-0689">Ribosomal protein</keyword>
<dbReference type="InterPro" id="IPR020814">
    <property type="entry name" value="Ribosomal_S6_plastid/chlpt"/>
</dbReference>
<protein>
    <recommendedName>
        <fullName evidence="5 6">Small ribosomal subunit protein bS6</fullName>
    </recommendedName>
</protein>
<evidence type="ECO:0000256" key="1">
    <source>
        <dbReference type="ARBA" id="ARBA00009512"/>
    </source>
</evidence>
<dbReference type="InterPro" id="IPR035980">
    <property type="entry name" value="Ribosomal_bS6_sf"/>
</dbReference>
<keyword evidence="3 6" id="KW-0687">Ribonucleoprotein</keyword>
<evidence type="ECO:0000256" key="3">
    <source>
        <dbReference type="ARBA" id="ARBA00023274"/>
    </source>
</evidence>
<dbReference type="GO" id="GO:0003735">
    <property type="term" value="F:structural constituent of ribosome"/>
    <property type="evidence" value="ECO:0007669"/>
    <property type="project" value="InterPro"/>
</dbReference>
<dbReference type="InterPro" id="IPR014717">
    <property type="entry name" value="Transl_elong_EF1B/ribsomal_bS6"/>
</dbReference>
<dbReference type="SUPFAM" id="SSF54995">
    <property type="entry name" value="Ribosomal protein S6"/>
    <property type="match status" value="1"/>
</dbReference>
<evidence type="ECO:0000256" key="2">
    <source>
        <dbReference type="ARBA" id="ARBA00022980"/>
    </source>
</evidence>
<evidence type="ECO:0000313" key="9">
    <source>
        <dbReference type="Proteomes" id="UP000004358"/>
    </source>
</evidence>
<evidence type="ECO:0000256" key="5">
    <source>
        <dbReference type="ARBA" id="ARBA00035294"/>
    </source>
</evidence>
<gene>
    <name evidence="6" type="primary">rpsF</name>
    <name evidence="8" type="ORF">DSM3645_08767</name>
</gene>
<comment type="function">
    <text evidence="4 6">Binds together with bS18 to 16S ribosomal RNA.</text>
</comment>
<accession>A3ZL44</accession>
<proteinExistence type="inferred from homology"/>
<comment type="similarity">
    <text evidence="1 6">Belongs to the bacterial ribosomal protein bS6 family.</text>
</comment>
<dbReference type="EMBL" id="AANZ01000001">
    <property type="protein sequence ID" value="EAQ82477.1"/>
    <property type="molecule type" value="Genomic_DNA"/>
</dbReference>
<dbReference type="GO" id="GO:1990904">
    <property type="term" value="C:ribonucleoprotein complex"/>
    <property type="evidence" value="ECO:0007669"/>
    <property type="project" value="UniProtKB-KW"/>
</dbReference>
<dbReference type="InterPro" id="IPR000529">
    <property type="entry name" value="Ribosomal_bS6"/>
</dbReference>
<feature type="region of interest" description="Disordered" evidence="7">
    <location>
        <begin position="107"/>
        <end position="142"/>
    </location>
</feature>
<dbReference type="STRING" id="314230.DSM3645_08767"/>
<dbReference type="OrthoDB" id="290527at2"/>
<dbReference type="GO" id="GO:0005840">
    <property type="term" value="C:ribosome"/>
    <property type="evidence" value="ECO:0007669"/>
    <property type="project" value="UniProtKB-KW"/>
</dbReference>